<dbReference type="InterPro" id="IPR029060">
    <property type="entry name" value="PIN-like_dom_sf"/>
</dbReference>
<evidence type="ECO:0000256" key="5">
    <source>
        <dbReference type="ARBA" id="ARBA00022801"/>
    </source>
</evidence>
<evidence type="ECO:0000259" key="11">
    <source>
        <dbReference type="SMART" id="SM00485"/>
    </source>
</evidence>
<dbReference type="PANTHER" id="PTHR11081">
    <property type="entry name" value="FLAP ENDONUCLEASE FAMILY MEMBER"/>
    <property type="match status" value="1"/>
</dbReference>
<evidence type="ECO:0000313" key="12">
    <source>
        <dbReference type="EMBL" id="KAF8822973.1"/>
    </source>
</evidence>
<keyword evidence="4 9" id="KW-0227">DNA damage</keyword>
<evidence type="ECO:0000256" key="7">
    <source>
        <dbReference type="ARBA" id="ARBA00023204"/>
    </source>
</evidence>
<dbReference type="PANTHER" id="PTHR11081:SF8">
    <property type="entry name" value="EXONUCLEASE 1"/>
    <property type="match status" value="1"/>
</dbReference>
<keyword evidence="9" id="KW-0267">Excision nuclease</keyword>
<dbReference type="CDD" id="cd09857">
    <property type="entry name" value="PIN_EXO1"/>
    <property type="match status" value="1"/>
</dbReference>
<keyword evidence="13" id="KW-1185">Reference proteome</keyword>
<evidence type="ECO:0000256" key="2">
    <source>
        <dbReference type="ARBA" id="ARBA00022553"/>
    </source>
</evidence>
<dbReference type="InterPro" id="IPR006086">
    <property type="entry name" value="XPG-I_dom"/>
</dbReference>
<keyword evidence="3 9" id="KW-0540">Nuclease</keyword>
<dbReference type="Pfam" id="PF00867">
    <property type="entry name" value="XPG_I"/>
    <property type="match status" value="1"/>
</dbReference>
<evidence type="ECO:0000256" key="6">
    <source>
        <dbReference type="ARBA" id="ARBA00023128"/>
    </source>
</evidence>
<dbReference type="Gene3D" id="1.10.150.20">
    <property type="entry name" value="5' to 3' exonuclease, C-terminal subdomain"/>
    <property type="match status" value="1"/>
</dbReference>
<feature type="domain" description="XPG-I" evidence="10">
    <location>
        <begin position="158"/>
        <end position="229"/>
    </location>
</feature>
<comment type="subcellular location">
    <subcellularLocation>
        <location evidence="1 9">Nucleus</location>
    </subcellularLocation>
</comment>
<gene>
    <name evidence="12" type="ORF">IE077_001550</name>
</gene>
<evidence type="ECO:0000313" key="13">
    <source>
        <dbReference type="Proteomes" id="UP000823046"/>
    </source>
</evidence>
<keyword evidence="9" id="KW-0238">DNA-binding</keyword>
<dbReference type="SUPFAM" id="SSF47807">
    <property type="entry name" value="5' to 3' exonuclease, C-terminal subdomain"/>
    <property type="match status" value="1"/>
</dbReference>
<dbReference type="InterPro" id="IPR036279">
    <property type="entry name" value="5-3_exonuclease_C_sf"/>
</dbReference>
<feature type="domain" description="XPG N-terminal" evidence="11">
    <location>
        <begin position="1"/>
        <end position="115"/>
    </location>
</feature>
<dbReference type="PRINTS" id="PR00853">
    <property type="entry name" value="XPGRADSUPER"/>
</dbReference>
<name>A0ABQ7JG54_9APIC</name>
<keyword evidence="9" id="KW-0228">DNA excision</keyword>
<feature type="non-terminal residue" evidence="12">
    <location>
        <position position="397"/>
    </location>
</feature>
<evidence type="ECO:0000256" key="4">
    <source>
        <dbReference type="ARBA" id="ARBA00022763"/>
    </source>
</evidence>
<dbReference type="SMART" id="SM00484">
    <property type="entry name" value="XPGI"/>
    <property type="match status" value="1"/>
</dbReference>
<dbReference type="CDD" id="cd09901">
    <property type="entry name" value="H3TH_FEN1-like"/>
    <property type="match status" value="1"/>
</dbReference>
<comment type="similarity">
    <text evidence="9">Belongs to the XPG/RAD2 endonuclease family. EXO1 subfamily.</text>
</comment>
<comment type="cofactor">
    <cofactor evidence="9">
        <name>Mg(2+)</name>
        <dbReference type="ChEBI" id="CHEBI:18420"/>
    </cofactor>
    <text evidence="9">Binds 2 magnesium ions per subunit. They probably participate in the reaction catalyzed by the enzyme. May bind an additional third magnesium ion after substrate binding.</text>
</comment>
<reference evidence="12 13" key="1">
    <citation type="journal article" date="2020" name="bioRxiv">
        <title>Metabolic contributions of an alphaproteobacterial endosymbiont in the apicomplexan Cardiosporidium cionae.</title>
        <authorList>
            <person name="Hunter E.S."/>
            <person name="Paight C.J."/>
            <person name="Lane C.E."/>
        </authorList>
    </citation>
    <scope>NUCLEOTIDE SEQUENCE [LARGE SCALE GENOMIC DNA]</scope>
    <source>
        <strain evidence="12">ESH_2018</strain>
    </source>
</reference>
<comment type="function">
    <text evidence="9">5'-&gt;3' double-stranded DNA exonuclease which may also possess a cryptic 3'-&gt;5' double-stranded DNA exonuclease activity. Functions in DNA mismatch repair.</text>
</comment>
<evidence type="ECO:0000256" key="8">
    <source>
        <dbReference type="ARBA" id="ARBA00023242"/>
    </source>
</evidence>
<protein>
    <recommendedName>
        <fullName evidence="9">Exonuclease 1</fullName>
        <ecNumber evidence="9">3.1.-.-</ecNumber>
    </recommendedName>
</protein>
<keyword evidence="9" id="KW-0479">Metal-binding</keyword>
<evidence type="ECO:0000259" key="10">
    <source>
        <dbReference type="SMART" id="SM00484"/>
    </source>
</evidence>
<keyword evidence="7 9" id="KW-0234">DNA repair</keyword>
<dbReference type="InterPro" id="IPR006085">
    <property type="entry name" value="XPG_DNA_repair_N"/>
</dbReference>
<accession>A0ABQ7JG54</accession>
<dbReference type="SUPFAM" id="SSF88723">
    <property type="entry name" value="PIN domain-like"/>
    <property type="match status" value="1"/>
</dbReference>
<dbReference type="EMBL" id="JADAQX010000009">
    <property type="protein sequence ID" value="KAF8822973.1"/>
    <property type="molecule type" value="Genomic_DNA"/>
</dbReference>
<dbReference type="EC" id="3.1.-.-" evidence="9"/>
<keyword evidence="6" id="KW-0496">Mitochondrion</keyword>
<dbReference type="Pfam" id="PF00752">
    <property type="entry name" value="XPG_N"/>
    <property type="match status" value="1"/>
</dbReference>
<proteinExistence type="inferred from homology"/>
<dbReference type="SMART" id="SM00485">
    <property type="entry name" value="XPGN"/>
    <property type="match status" value="1"/>
</dbReference>
<evidence type="ECO:0000256" key="9">
    <source>
        <dbReference type="RuleBase" id="RU910737"/>
    </source>
</evidence>
<comment type="caution">
    <text evidence="12">The sequence shown here is derived from an EMBL/GenBank/DDBJ whole genome shotgun (WGS) entry which is preliminary data.</text>
</comment>
<keyword evidence="8 9" id="KW-0539">Nucleus</keyword>
<keyword evidence="9" id="KW-0460">Magnesium</keyword>
<evidence type="ECO:0000256" key="3">
    <source>
        <dbReference type="ARBA" id="ARBA00022722"/>
    </source>
</evidence>
<evidence type="ECO:0000256" key="1">
    <source>
        <dbReference type="ARBA" id="ARBA00004123"/>
    </source>
</evidence>
<dbReference type="InterPro" id="IPR006084">
    <property type="entry name" value="XPG/Rad2"/>
</dbReference>
<dbReference type="InterPro" id="IPR044752">
    <property type="entry name" value="PIN-like_EXO1"/>
</dbReference>
<keyword evidence="9" id="KW-0269">Exonuclease</keyword>
<keyword evidence="5 9" id="KW-0378">Hydrolase</keyword>
<keyword evidence="2" id="KW-0597">Phosphoprotein</keyword>
<dbReference type="Proteomes" id="UP000823046">
    <property type="component" value="Unassembled WGS sequence"/>
</dbReference>
<organism evidence="12 13">
    <name type="scientific">Cardiosporidium cionae</name>
    <dbReference type="NCBI Taxonomy" id="476202"/>
    <lineage>
        <taxon>Eukaryota</taxon>
        <taxon>Sar</taxon>
        <taxon>Alveolata</taxon>
        <taxon>Apicomplexa</taxon>
        <taxon>Aconoidasida</taxon>
        <taxon>Nephromycida</taxon>
        <taxon>Cardiosporidium</taxon>
    </lineage>
</organism>
<dbReference type="Gene3D" id="3.40.50.1010">
    <property type="entry name" value="5'-nuclease"/>
    <property type="match status" value="1"/>
</dbReference>
<sequence length="397" mass="45201">MGISNLLPFLKPVTCYTHLKNLISNCTLLIFFGKIGRYRGKHVGIDAMCWIHRGASSCAFELLNDEPTDKFLKFILSMLELLRFYEVLPLLVFDGLQIPAKKFEDHKRNTKRDAAKKEARRLIKEKPNPRDNREILSKCQQAVSIDQAMIDQVIAVCKALDVKFIVAPYEADAQLAYLCRKGDVAAVISEDSDLLAYGCPHVLYKLDKAGNCQEIDMTFLLSIPSSIKLKTAQQTTDNRAFQLGEGAIDLISQLRKLSQPMFTDMCILSGSDYAQDVHLKGMGIKTALHFILQHKSLRNTLKCLLVDPKWSDRIVKFLPFEEVNKKYVEAQVAFYHHIIYDIGRDCLTYTKEVHTELPHFDLSNTDIKEIVGSPPENYQEYAYGELNPRNGCKRSIM</sequence>